<dbReference type="STRING" id="926556.Echvi_0537"/>
<dbReference type="eggNOG" id="ENOG5033798">
    <property type="taxonomic scope" value="Bacteria"/>
</dbReference>
<keyword evidence="2" id="KW-1185">Reference proteome</keyword>
<gene>
    <name evidence="1" type="ordered locus">Echvi_0537</name>
</gene>
<evidence type="ECO:0000313" key="2">
    <source>
        <dbReference type="Proteomes" id="UP000010796"/>
    </source>
</evidence>
<name>L0FVM5_ECHVK</name>
<dbReference type="AlphaFoldDB" id="L0FVM5"/>
<evidence type="ECO:0000313" key="1">
    <source>
        <dbReference type="EMBL" id="AGA76816.1"/>
    </source>
</evidence>
<dbReference type="RefSeq" id="WP_015264382.1">
    <property type="nucleotide sequence ID" value="NC_019904.1"/>
</dbReference>
<dbReference type="OrthoDB" id="996847at2"/>
<sequence length="226" mass="27407">MKRYLLLLTAFLLQQLAFGQLIERNFFGDLEYHSRNGEYKATLEKNVFNDLVFSDNMHNKITFEEKYLHWEYGDLLKNEREEHMFLMDLVRQYRRESHYKATYEIDIFNNLVIEDNRSYKLEVGEDIFGNITHEESINGHRIAITREKDGGLIYESNSQKASLQKDIFDRWIYEDSRENKLVFTNTSWANMERKYGNHERIFQHFMDELLFIENNPSPRIRRSRDH</sequence>
<protein>
    <submittedName>
        <fullName evidence="1">Uncharacterized protein</fullName>
    </submittedName>
</protein>
<reference evidence="2" key="1">
    <citation type="submission" date="2012-02" db="EMBL/GenBank/DDBJ databases">
        <title>The complete genome of Echinicola vietnamensis DSM 17526.</title>
        <authorList>
            <person name="Lucas S."/>
            <person name="Copeland A."/>
            <person name="Lapidus A."/>
            <person name="Glavina del Rio T."/>
            <person name="Dalin E."/>
            <person name="Tice H."/>
            <person name="Bruce D."/>
            <person name="Goodwin L."/>
            <person name="Pitluck S."/>
            <person name="Peters L."/>
            <person name="Ovchinnikova G."/>
            <person name="Teshima H."/>
            <person name="Kyrpides N."/>
            <person name="Mavromatis K."/>
            <person name="Ivanova N."/>
            <person name="Brettin T."/>
            <person name="Detter J.C."/>
            <person name="Han C."/>
            <person name="Larimer F."/>
            <person name="Land M."/>
            <person name="Hauser L."/>
            <person name="Markowitz V."/>
            <person name="Cheng J.-F."/>
            <person name="Hugenholtz P."/>
            <person name="Woyke T."/>
            <person name="Wu D."/>
            <person name="Brambilla E."/>
            <person name="Klenk H.-P."/>
            <person name="Eisen J.A."/>
        </authorList>
    </citation>
    <scope>NUCLEOTIDE SEQUENCE [LARGE SCALE GENOMIC DNA]</scope>
    <source>
        <strain evidence="2">DSM 17526 / LMG 23754 / KMM 6221</strain>
    </source>
</reference>
<dbReference type="Proteomes" id="UP000010796">
    <property type="component" value="Chromosome"/>
</dbReference>
<dbReference type="HOGENOM" id="CLU_1223164_0_0_10"/>
<proteinExistence type="predicted"/>
<accession>L0FVM5</accession>
<organism evidence="1 2">
    <name type="scientific">Echinicola vietnamensis (strain DSM 17526 / LMG 23754 / KMM 6221)</name>
    <dbReference type="NCBI Taxonomy" id="926556"/>
    <lineage>
        <taxon>Bacteria</taxon>
        <taxon>Pseudomonadati</taxon>
        <taxon>Bacteroidota</taxon>
        <taxon>Cytophagia</taxon>
        <taxon>Cytophagales</taxon>
        <taxon>Cyclobacteriaceae</taxon>
        <taxon>Echinicola</taxon>
    </lineage>
</organism>
<dbReference type="KEGG" id="evi:Echvi_0537"/>
<dbReference type="EMBL" id="CP003346">
    <property type="protein sequence ID" value="AGA76816.1"/>
    <property type="molecule type" value="Genomic_DNA"/>
</dbReference>